<gene>
    <name evidence="2" type="ORF">BSL78_16983</name>
</gene>
<feature type="compositionally biased region" description="Polar residues" evidence="1">
    <location>
        <begin position="47"/>
        <end position="57"/>
    </location>
</feature>
<organism evidence="2 3">
    <name type="scientific">Stichopus japonicus</name>
    <name type="common">Sea cucumber</name>
    <dbReference type="NCBI Taxonomy" id="307972"/>
    <lineage>
        <taxon>Eukaryota</taxon>
        <taxon>Metazoa</taxon>
        <taxon>Echinodermata</taxon>
        <taxon>Eleutherozoa</taxon>
        <taxon>Echinozoa</taxon>
        <taxon>Holothuroidea</taxon>
        <taxon>Aspidochirotacea</taxon>
        <taxon>Aspidochirotida</taxon>
        <taxon>Stichopodidae</taxon>
        <taxon>Apostichopus</taxon>
    </lineage>
</organism>
<feature type="region of interest" description="Disordered" evidence="1">
    <location>
        <begin position="93"/>
        <end position="135"/>
    </location>
</feature>
<accession>A0A2G8KDV0</accession>
<dbReference type="EMBL" id="MRZV01000662">
    <property type="protein sequence ID" value="PIK46162.1"/>
    <property type="molecule type" value="Genomic_DNA"/>
</dbReference>
<reference evidence="2 3" key="1">
    <citation type="journal article" date="2017" name="PLoS Biol.">
        <title>The sea cucumber genome provides insights into morphological evolution and visceral regeneration.</title>
        <authorList>
            <person name="Zhang X."/>
            <person name="Sun L."/>
            <person name="Yuan J."/>
            <person name="Sun Y."/>
            <person name="Gao Y."/>
            <person name="Zhang L."/>
            <person name="Li S."/>
            <person name="Dai H."/>
            <person name="Hamel J.F."/>
            <person name="Liu C."/>
            <person name="Yu Y."/>
            <person name="Liu S."/>
            <person name="Lin W."/>
            <person name="Guo K."/>
            <person name="Jin S."/>
            <person name="Xu P."/>
            <person name="Storey K.B."/>
            <person name="Huan P."/>
            <person name="Zhang T."/>
            <person name="Zhou Y."/>
            <person name="Zhang J."/>
            <person name="Lin C."/>
            <person name="Li X."/>
            <person name="Xing L."/>
            <person name="Huo D."/>
            <person name="Sun M."/>
            <person name="Wang L."/>
            <person name="Mercier A."/>
            <person name="Li F."/>
            <person name="Yang H."/>
            <person name="Xiang J."/>
        </authorList>
    </citation>
    <scope>NUCLEOTIDE SEQUENCE [LARGE SCALE GENOMIC DNA]</scope>
    <source>
        <strain evidence="2">Shaxun</strain>
        <tissue evidence="2">Muscle</tissue>
    </source>
</reference>
<evidence type="ECO:0000313" key="2">
    <source>
        <dbReference type="EMBL" id="PIK46162.1"/>
    </source>
</evidence>
<dbReference type="Proteomes" id="UP000230750">
    <property type="component" value="Unassembled WGS sequence"/>
</dbReference>
<feature type="region of interest" description="Disordered" evidence="1">
    <location>
        <begin position="39"/>
        <end position="77"/>
    </location>
</feature>
<proteinExistence type="predicted"/>
<sequence length="135" mass="14861">MVWRMGIYTFARAPMTQASTQTARVIRALALLRCNATNTQDEETRLQWPSPTKRSSQSPPPTVSPLTEGYDEAGCKPTHDETEVIWVLDSDEEAELETPSVNARQPDVVAPKCLGTSRGETPDVNQRGCLKKASS</sequence>
<evidence type="ECO:0000256" key="1">
    <source>
        <dbReference type="SAM" id="MobiDB-lite"/>
    </source>
</evidence>
<evidence type="ECO:0000313" key="3">
    <source>
        <dbReference type="Proteomes" id="UP000230750"/>
    </source>
</evidence>
<dbReference type="AlphaFoldDB" id="A0A2G8KDV0"/>
<name>A0A2G8KDV0_STIJA</name>
<keyword evidence="3" id="KW-1185">Reference proteome</keyword>
<comment type="caution">
    <text evidence="2">The sequence shown here is derived from an EMBL/GenBank/DDBJ whole genome shotgun (WGS) entry which is preliminary data.</text>
</comment>
<protein>
    <submittedName>
        <fullName evidence="2">Uncharacterized protein</fullName>
    </submittedName>
</protein>